<dbReference type="AlphaFoldDB" id="A0A0A8YB40"/>
<sequence length="52" mass="5963">MHYLNDGLWKVLCFPVSPSLSSSSNSKNFEFSHFSVVIEAWQVDLLPYTVEL</sequence>
<protein>
    <submittedName>
        <fullName evidence="1">Uncharacterized protein</fullName>
    </submittedName>
</protein>
<accession>A0A0A8YB40</accession>
<evidence type="ECO:0000313" key="1">
    <source>
        <dbReference type="EMBL" id="JAD22675.1"/>
    </source>
</evidence>
<proteinExistence type="predicted"/>
<reference evidence="1" key="2">
    <citation type="journal article" date="2015" name="Data Brief">
        <title>Shoot transcriptome of the giant reed, Arundo donax.</title>
        <authorList>
            <person name="Barrero R.A."/>
            <person name="Guerrero F.D."/>
            <person name="Moolhuijzen P."/>
            <person name="Goolsby J.A."/>
            <person name="Tidwell J."/>
            <person name="Bellgard S.E."/>
            <person name="Bellgard M.I."/>
        </authorList>
    </citation>
    <scope>NUCLEOTIDE SEQUENCE</scope>
    <source>
        <tissue evidence="1">Shoot tissue taken approximately 20 cm above the soil surface</tissue>
    </source>
</reference>
<name>A0A0A8YB40_ARUDO</name>
<organism evidence="1">
    <name type="scientific">Arundo donax</name>
    <name type="common">Giant reed</name>
    <name type="synonym">Donax arundinaceus</name>
    <dbReference type="NCBI Taxonomy" id="35708"/>
    <lineage>
        <taxon>Eukaryota</taxon>
        <taxon>Viridiplantae</taxon>
        <taxon>Streptophyta</taxon>
        <taxon>Embryophyta</taxon>
        <taxon>Tracheophyta</taxon>
        <taxon>Spermatophyta</taxon>
        <taxon>Magnoliopsida</taxon>
        <taxon>Liliopsida</taxon>
        <taxon>Poales</taxon>
        <taxon>Poaceae</taxon>
        <taxon>PACMAD clade</taxon>
        <taxon>Arundinoideae</taxon>
        <taxon>Arundineae</taxon>
        <taxon>Arundo</taxon>
    </lineage>
</organism>
<reference evidence="1" key="1">
    <citation type="submission" date="2014-09" db="EMBL/GenBank/DDBJ databases">
        <authorList>
            <person name="Magalhaes I.L.F."/>
            <person name="Oliveira U."/>
            <person name="Santos F.R."/>
            <person name="Vidigal T.H.D.A."/>
            <person name="Brescovit A.D."/>
            <person name="Santos A.J."/>
        </authorList>
    </citation>
    <scope>NUCLEOTIDE SEQUENCE</scope>
    <source>
        <tissue evidence="1">Shoot tissue taken approximately 20 cm above the soil surface</tissue>
    </source>
</reference>
<dbReference type="EMBL" id="GBRH01275220">
    <property type="protein sequence ID" value="JAD22675.1"/>
    <property type="molecule type" value="Transcribed_RNA"/>
</dbReference>